<protein>
    <recommendedName>
        <fullName evidence="1">Metallo-beta-lactamase domain-containing protein</fullName>
    </recommendedName>
</protein>
<proteinExistence type="predicted"/>
<evidence type="ECO:0000259" key="1">
    <source>
        <dbReference type="Pfam" id="PF00753"/>
    </source>
</evidence>
<sequence length="124" mass="14268">MPEIIPGIYQLPLPIPNNPLEYTNIYLVQGDDGHLLIDAGWNSEKALQSLKKQLAEIGIDFKDVSQILVTHAHFDHYGLAGRLRQLSQAKIILHYLEKNFIDTSYLNIDEFLRQTEQWLRINGV</sequence>
<feature type="non-terminal residue" evidence="2">
    <location>
        <position position="124"/>
    </location>
</feature>
<name>X1P9K8_9ZZZZ</name>
<dbReference type="InterPro" id="IPR001279">
    <property type="entry name" value="Metallo-B-lactamas"/>
</dbReference>
<dbReference type="PANTHER" id="PTHR42951">
    <property type="entry name" value="METALLO-BETA-LACTAMASE DOMAIN-CONTAINING"/>
    <property type="match status" value="1"/>
</dbReference>
<organism evidence="2">
    <name type="scientific">marine sediment metagenome</name>
    <dbReference type="NCBI Taxonomy" id="412755"/>
    <lineage>
        <taxon>unclassified sequences</taxon>
        <taxon>metagenomes</taxon>
        <taxon>ecological metagenomes</taxon>
    </lineage>
</organism>
<accession>X1P9K8</accession>
<dbReference type="Gene3D" id="3.60.15.10">
    <property type="entry name" value="Ribonuclease Z/Hydroxyacylglutathione hydrolase-like"/>
    <property type="match status" value="1"/>
</dbReference>
<dbReference type="Pfam" id="PF00753">
    <property type="entry name" value="Lactamase_B"/>
    <property type="match status" value="1"/>
</dbReference>
<dbReference type="InterPro" id="IPR050855">
    <property type="entry name" value="NDM-1-like"/>
</dbReference>
<reference evidence="2" key="1">
    <citation type="journal article" date="2014" name="Front. Microbiol.">
        <title>High frequency of phylogenetically diverse reductive dehalogenase-homologous genes in deep subseafloor sedimentary metagenomes.</title>
        <authorList>
            <person name="Kawai M."/>
            <person name="Futagami T."/>
            <person name="Toyoda A."/>
            <person name="Takaki Y."/>
            <person name="Nishi S."/>
            <person name="Hori S."/>
            <person name="Arai W."/>
            <person name="Tsubouchi T."/>
            <person name="Morono Y."/>
            <person name="Uchiyama I."/>
            <person name="Ito T."/>
            <person name="Fujiyama A."/>
            <person name="Inagaki F."/>
            <person name="Takami H."/>
        </authorList>
    </citation>
    <scope>NUCLEOTIDE SEQUENCE</scope>
    <source>
        <strain evidence="2">Expedition CK06-06</strain>
    </source>
</reference>
<gene>
    <name evidence="2" type="ORF">S06H3_56497</name>
</gene>
<dbReference type="InterPro" id="IPR036866">
    <property type="entry name" value="RibonucZ/Hydroxyglut_hydro"/>
</dbReference>
<dbReference type="SUPFAM" id="SSF56281">
    <property type="entry name" value="Metallo-hydrolase/oxidoreductase"/>
    <property type="match status" value="1"/>
</dbReference>
<dbReference type="AlphaFoldDB" id="X1P9K8"/>
<dbReference type="EMBL" id="BARV01036343">
    <property type="protein sequence ID" value="GAI52972.1"/>
    <property type="molecule type" value="Genomic_DNA"/>
</dbReference>
<comment type="caution">
    <text evidence="2">The sequence shown here is derived from an EMBL/GenBank/DDBJ whole genome shotgun (WGS) entry which is preliminary data.</text>
</comment>
<evidence type="ECO:0000313" key="2">
    <source>
        <dbReference type="EMBL" id="GAI52972.1"/>
    </source>
</evidence>
<feature type="domain" description="Metallo-beta-lactamase" evidence="1">
    <location>
        <begin position="21"/>
        <end position="112"/>
    </location>
</feature>